<organism evidence="1 2">
    <name type="scientific">Racocetra persica</name>
    <dbReference type="NCBI Taxonomy" id="160502"/>
    <lineage>
        <taxon>Eukaryota</taxon>
        <taxon>Fungi</taxon>
        <taxon>Fungi incertae sedis</taxon>
        <taxon>Mucoromycota</taxon>
        <taxon>Glomeromycotina</taxon>
        <taxon>Glomeromycetes</taxon>
        <taxon>Diversisporales</taxon>
        <taxon>Gigasporaceae</taxon>
        <taxon>Racocetra</taxon>
    </lineage>
</organism>
<accession>A0ACA9SWM5</accession>
<feature type="non-terminal residue" evidence="1">
    <location>
        <position position="1"/>
    </location>
</feature>
<comment type="caution">
    <text evidence="1">The sequence shown here is derived from an EMBL/GenBank/DDBJ whole genome shotgun (WGS) entry which is preliminary data.</text>
</comment>
<evidence type="ECO:0000313" key="1">
    <source>
        <dbReference type="EMBL" id="CAG8849370.1"/>
    </source>
</evidence>
<dbReference type="EMBL" id="CAJVQC010165170">
    <property type="protein sequence ID" value="CAG8849370.1"/>
    <property type="molecule type" value="Genomic_DNA"/>
</dbReference>
<reference evidence="1" key="1">
    <citation type="submission" date="2021-06" db="EMBL/GenBank/DDBJ databases">
        <authorList>
            <person name="Kallberg Y."/>
            <person name="Tangrot J."/>
            <person name="Rosling A."/>
        </authorList>
    </citation>
    <scope>NUCLEOTIDE SEQUENCE</scope>
    <source>
        <strain evidence="1">MA461A</strain>
    </source>
</reference>
<protein>
    <submittedName>
        <fullName evidence="1">5940_t:CDS:1</fullName>
    </submittedName>
</protein>
<keyword evidence="2" id="KW-1185">Reference proteome</keyword>
<proteinExistence type="predicted"/>
<feature type="non-terminal residue" evidence="1">
    <location>
        <position position="55"/>
    </location>
</feature>
<evidence type="ECO:0000313" key="2">
    <source>
        <dbReference type="Proteomes" id="UP000789920"/>
    </source>
</evidence>
<name>A0ACA9SWM5_9GLOM</name>
<dbReference type="Proteomes" id="UP000789920">
    <property type="component" value="Unassembled WGS sequence"/>
</dbReference>
<sequence>ARNLLQQKKVTSTALVKDCFSQITEHNSHLNAFIKVQNESVVLEKAKEADDRFIK</sequence>
<gene>
    <name evidence="1" type="ORF">RPERSI_LOCUS35558</name>
</gene>